<keyword evidence="4" id="KW-0963">Cytoplasm</keyword>
<keyword evidence="13" id="KW-1185">Reference proteome</keyword>
<evidence type="ECO:0000313" key="14">
    <source>
        <dbReference type="Proteomes" id="UP000619512"/>
    </source>
</evidence>
<dbReference type="Proteomes" id="UP000619512">
    <property type="component" value="Unassembled WGS sequence"/>
</dbReference>
<dbReference type="Proteomes" id="UP000294359">
    <property type="component" value="Chromosome"/>
</dbReference>
<dbReference type="GO" id="GO:0046872">
    <property type="term" value="F:metal ion binding"/>
    <property type="evidence" value="ECO:0007669"/>
    <property type="project" value="UniProtKB-KW"/>
</dbReference>
<dbReference type="PANTHER" id="PTHR33540:SF2">
    <property type="entry name" value="TRNA THREONYLCARBAMOYLADENOSINE BIOSYNTHESIS PROTEIN TSAE"/>
    <property type="match status" value="1"/>
</dbReference>
<organism evidence="11 14">
    <name type="scientific">Pseudoduganella plicata</name>
    <dbReference type="NCBI Taxonomy" id="321984"/>
    <lineage>
        <taxon>Bacteria</taxon>
        <taxon>Pseudomonadati</taxon>
        <taxon>Pseudomonadota</taxon>
        <taxon>Betaproteobacteria</taxon>
        <taxon>Burkholderiales</taxon>
        <taxon>Oxalobacteraceae</taxon>
        <taxon>Telluria group</taxon>
        <taxon>Pseudoduganella</taxon>
    </lineage>
</organism>
<keyword evidence="5" id="KW-0819">tRNA processing</keyword>
<evidence type="ECO:0000256" key="9">
    <source>
        <dbReference type="ARBA" id="ARBA00022842"/>
    </source>
</evidence>
<evidence type="ECO:0000256" key="8">
    <source>
        <dbReference type="ARBA" id="ARBA00022840"/>
    </source>
</evidence>
<comment type="subcellular location">
    <subcellularLocation>
        <location evidence="1">Cytoplasm</location>
    </subcellularLocation>
</comment>
<dbReference type="NCBIfam" id="TIGR00150">
    <property type="entry name" value="T6A_YjeE"/>
    <property type="match status" value="1"/>
</dbReference>
<evidence type="ECO:0000313" key="11">
    <source>
        <dbReference type="EMBL" id="GGY72822.1"/>
    </source>
</evidence>
<reference evidence="11" key="3">
    <citation type="submission" date="2022-12" db="EMBL/GenBank/DDBJ databases">
        <authorList>
            <person name="Sun Q."/>
            <person name="Kim S."/>
        </authorList>
    </citation>
    <scope>NUCLEOTIDE SEQUENCE</scope>
    <source>
        <strain evidence="11">KCTC 12344</strain>
    </source>
</reference>
<reference evidence="11" key="1">
    <citation type="journal article" date="2014" name="Int. J. Syst. Evol. Microbiol.">
        <title>Complete genome sequence of Corynebacterium casei LMG S-19264T (=DSM 44701T), isolated from a smear-ripened cheese.</title>
        <authorList>
            <consortium name="US DOE Joint Genome Institute (JGI-PGF)"/>
            <person name="Walter F."/>
            <person name="Albersmeier A."/>
            <person name="Kalinowski J."/>
            <person name="Ruckert C."/>
        </authorList>
    </citation>
    <scope>NUCLEOTIDE SEQUENCE</scope>
    <source>
        <strain evidence="11">KCTC 12344</strain>
    </source>
</reference>
<dbReference type="InterPro" id="IPR027417">
    <property type="entry name" value="P-loop_NTPase"/>
</dbReference>
<dbReference type="Pfam" id="PF02367">
    <property type="entry name" value="TsaE"/>
    <property type="match status" value="1"/>
</dbReference>
<accession>A0A4P7BFN6</accession>
<dbReference type="Gene3D" id="3.40.50.300">
    <property type="entry name" value="P-loop containing nucleotide triphosphate hydrolases"/>
    <property type="match status" value="1"/>
</dbReference>
<evidence type="ECO:0000256" key="4">
    <source>
        <dbReference type="ARBA" id="ARBA00022490"/>
    </source>
</evidence>
<dbReference type="EMBL" id="CP038026">
    <property type="protein sequence ID" value="QBQ36777.1"/>
    <property type="molecule type" value="Genomic_DNA"/>
</dbReference>
<evidence type="ECO:0000256" key="5">
    <source>
        <dbReference type="ARBA" id="ARBA00022694"/>
    </source>
</evidence>
<dbReference type="RefSeq" id="WP_134385056.1">
    <property type="nucleotide sequence ID" value="NZ_BMWW01000001.1"/>
</dbReference>
<gene>
    <name evidence="12" type="primary">tsaE</name>
    <name evidence="12" type="ORF">E1742_11810</name>
    <name evidence="11" type="ORF">GCM10007388_01070</name>
</gene>
<dbReference type="OrthoDB" id="9800307at2"/>
<protein>
    <recommendedName>
        <fullName evidence="3">tRNA threonylcarbamoyladenosine biosynthesis protein TsaE</fullName>
    </recommendedName>
    <alternativeName>
        <fullName evidence="10">t(6)A37 threonylcarbamoyladenosine biosynthesis protein TsaE</fullName>
    </alternativeName>
</protein>
<keyword evidence="7" id="KW-0547">Nucleotide-binding</keyword>
<evidence type="ECO:0000256" key="1">
    <source>
        <dbReference type="ARBA" id="ARBA00004496"/>
    </source>
</evidence>
<reference evidence="12 13" key="2">
    <citation type="submission" date="2019-03" db="EMBL/GenBank/DDBJ databases">
        <title>Draft Genome Sequences of Six Type Strains of the Genus Massilia.</title>
        <authorList>
            <person name="Miess H."/>
            <person name="Frediansyhah A."/>
            <person name="Gross H."/>
        </authorList>
    </citation>
    <scope>NUCLEOTIDE SEQUENCE [LARGE SCALE GENOMIC DNA]</scope>
    <source>
        <strain evidence="12 13">DSM 17505</strain>
    </source>
</reference>
<dbReference type="PANTHER" id="PTHR33540">
    <property type="entry name" value="TRNA THREONYLCARBAMOYLADENOSINE BIOSYNTHESIS PROTEIN TSAE"/>
    <property type="match status" value="1"/>
</dbReference>
<evidence type="ECO:0000256" key="7">
    <source>
        <dbReference type="ARBA" id="ARBA00022741"/>
    </source>
</evidence>
<name>A0A4P7BFN6_9BURK</name>
<evidence type="ECO:0000256" key="2">
    <source>
        <dbReference type="ARBA" id="ARBA00007599"/>
    </source>
</evidence>
<dbReference type="GO" id="GO:0002949">
    <property type="term" value="P:tRNA threonylcarbamoyladenosine modification"/>
    <property type="evidence" value="ECO:0007669"/>
    <property type="project" value="InterPro"/>
</dbReference>
<evidence type="ECO:0000313" key="12">
    <source>
        <dbReference type="EMBL" id="QBQ36777.1"/>
    </source>
</evidence>
<evidence type="ECO:0000256" key="10">
    <source>
        <dbReference type="ARBA" id="ARBA00032441"/>
    </source>
</evidence>
<dbReference type="GO" id="GO:0005737">
    <property type="term" value="C:cytoplasm"/>
    <property type="evidence" value="ECO:0007669"/>
    <property type="project" value="UniProtKB-SubCell"/>
</dbReference>
<sequence length="161" mass="17489">MQSFKAHLRDESHTAALGVSLARALLPGMSIHLQGDLGAGKTALTRALLHAAGHQGHVKSPTYTLAEPYRVTLDGQPVTIIHYDLYRMGSPEEFLDAGFREDFDGHNICIVEWPEKAFPVLPPPDLRVNLTVAGEGRDVELQGSSALGSSCLQRLHFPAIL</sequence>
<comment type="similarity">
    <text evidence="2">Belongs to the TsaE family.</text>
</comment>
<dbReference type="EMBL" id="BMWW01000001">
    <property type="protein sequence ID" value="GGY72822.1"/>
    <property type="molecule type" value="Genomic_DNA"/>
</dbReference>
<dbReference type="InterPro" id="IPR003442">
    <property type="entry name" value="T6A_TsaE"/>
</dbReference>
<dbReference type="GO" id="GO:0005524">
    <property type="term" value="F:ATP binding"/>
    <property type="evidence" value="ECO:0007669"/>
    <property type="project" value="UniProtKB-KW"/>
</dbReference>
<evidence type="ECO:0000256" key="3">
    <source>
        <dbReference type="ARBA" id="ARBA00019010"/>
    </source>
</evidence>
<keyword evidence="6" id="KW-0479">Metal-binding</keyword>
<dbReference type="AlphaFoldDB" id="A0A4P7BFN6"/>
<proteinExistence type="inferred from homology"/>
<keyword evidence="8" id="KW-0067">ATP-binding</keyword>
<dbReference type="SUPFAM" id="SSF52540">
    <property type="entry name" value="P-loop containing nucleoside triphosphate hydrolases"/>
    <property type="match status" value="1"/>
</dbReference>
<evidence type="ECO:0000313" key="13">
    <source>
        <dbReference type="Proteomes" id="UP000294359"/>
    </source>
</evidence>
<evidence type="ECO:0000256" key="6">
    <source>
        <dbReference type="ARBA" id="ARBA00022723"/>
    </source>
</evidence>
<keyword evidence="9" id="KW-0460">Magnesium</keyword>